<keyword evidence="5 9" id="KW-1133">Transmembrane helix</keyword>
<reference evidence="10" key="1">
    <citation type="submission" date="2021-06" db="EMBL/GenBank/DDBJ databases">
        <authorList>
            <person name="Hodson N. C."/>
            <person name="Mongue J. A."/>
            <person name="Jaron S. K."/>
        </authorList>
    </citation>
    <scope>NUCLEOTIDE SEQUENCE</scope>
</reference>
<accession>A0A8J2NY13</accession>
<comment type="caution">
    <text evidence="10">The sequence shown here is derived from an EMBL/GenBank/DDBJ whole genome shotgun (WGS) entry which is preliminary data.</text>
</comment>
<comment type="similarity">
    <text evidence="2">Belongs to the SLC35F solute transporter family.</text>
</comment>
<feature type="transmembrane region" description="Helical" evidence="9">
    <location>
        <begin position="200"/>
        <end position="220"/>
    </location>
</feature>
<dbReference type="Pfam" id="PF06027">
    <property type="entry name" value="SLC35F"/>
    <property type="match status" value="1"/>
</dbReference>
<protein>
    <recommendedName>
        <fullName evidence="12">Solute carrier family 35 member F2</fullName>
    </recommendedName>
</protein>
<evidence type="ECO:0000256" key="7">
    <source>
        <dbReference type="ARBA" id="ARBA00037727"/>
    </source>
</evidence>
<evidence type="ECO:0000256" key="9">
    <source>
        <dbReference type="SAM" id="Phobius"/>
    </source>
</evidence>
<feature type="transmembrane region" description="Helical" evidence="9">
    <location>
        <begin position="262"/>
        <end position="283"/>
    </location>
</feature>
<feature type="transmembrane region" description="Helical" evidence="9">
    <location>
        <begin position="295"/>
        <end position="314"/>
    </location>
</feature>
<evidence type="ECO:0000256" key="6">
    <source>
        <dbReference type="ARBA" id="ARBA00023136"/>
    </source>
</evidence>
<feature type="region of interest" description="Disordered" evidence="8">
    <location>
        <begin position="1"/>
        <end position="23"/>
    </location>
</feature>
<organism evidence="10 11">
    <name type="scientific">Allacma fusca</name>
    <dbReference type="NCBI Taxonomy" id="39272"/>
    <lineage>
        <taxon>Eukaryota</taxon>
        <taxon>Metazoa</taxon>
        <taxon>Ecdysozoa</taxon>
        <taxon>Arthropoda</taxon>
        <taxon>Hexapoda</taxon>
        <taxon>Collembola</taxon>
        <taxon>Symphypleona</taxon>
        <taxon>Sminthuridae</taxon>
        <taxon>Allacma</taxon>
    </lineage>
</organism>
<dbReference type="AlphaFoldDB" id="A0A8J2NY13"/>
<feature type="transmembrane region" description="Helical" evidence="9">
    <location>
        <begin position="42"/>
        <end position="67"/>
    </location>
</feature>
<name>A0A8J2NY13_9HEXA</name>
<dbReference type="EMBL" id="CAJVCH010197611">
    <property type="protein sequence ID" value="CAG7730653.1"/>
    <property type="molecule type" value="Genomic_DNA"/>
</dbReference>
<gene>
    <name evidence="10" type="ORF">AFUS01_LOCUS19278</name>
</gene>
<dbReference type="Proteomes" id="UP000708208">
    <property type="component" value="Unassembled WGS sequence"/>
</dbReference>
<evidence type="ECO:0000256" key="3">
    <source>
        <dbReference type="ARBA" id="ARBA00022448"/>
    </source>
</evidence>
<evidence type="ECO:0000256" key="2">
    <source>
        <dbReference type="ARBA" id="ARBA00007863"/>
    </source>
</evidence>
<keyword evidence="6 9" id="KW-0472">Membrane</keyword>
<dbReference type="InterPro" id="IPR009262">
    <property type="entry name" value="SLC35_F1/F2/F6"/>
</dbReference>
<dbReference type="GO" id="GO:0022857">
    <property type="term" value="F:transmembrane transporter activity"/>
    <property type="evidence" value="ECO:0007669"/>
    <property type="project" value="InterPro"/>
</dbReference>
<dbReference type="PANTHER" id="PTHR14233:SF4">
    <property type="entry name" value="SOLUTE CARRIER FAMILY 35 MEMBER F2"/>
    <property type="match status" value="1"/>
</dbReference>
<dbReference type="OrthoDB" id="429955at2759"/>
<dbReference type="PANTHER" id="PTHR14233">
    <property type="entry name" value="DUF914-RELATED"/>
    <property type="match status" value="1"/>
</dbReference>
<comment type="function">
    <text evidence="7">Putative solute transporter.</text>
</comment>
<dbReference type="InterPro" id="IPR052221">
    <property type="entry name" value="SLC35F_Transporter"/>
</dbReference>
<evidence type="ECO:0000256" key="8">
    <source>
        <dbReference type="SAM" id="MobiDB-lite"/>
    </source>
</evidence>
<keyword evidence="3" id="KW-0813">Transport</keyword>
<keyword evidence="11" id="KW-1185">Reference proteome</keyword>
<evidence type="ECO:0000313" key="10">
    <source>
        <dbReference type="EMBL" id="CAG7730653.1"/>
    </source>
</evidence>
<proteinExistence type="inferred from homology"/>
<evidence type="ECO:0000256" key="1">
    <source>
        <dbReference type="ARBA" id="ARBA00004141"/>
    </source>
</evidence>
<feature type="transmembrane region" description="Helical" evidence="9">
    <location>
        <begin position="168"/>
        <end position="188"/>
    </location>
</feature>
<feature type="transmembrane region" description="Helical" evidence="9">
    <location>
        <begin position="232"/>
        <end position="250"/>
    </location>
</feature>
<dbReference type="GO" id="GO:0016020">
    <property type="term" value="C:membrane"/>
    <property type="evidence" value="ECO:0007669"/>
    <property type="project" value="UniProtKB-SubCell"/>
</dbReference>
<evidence type="ECO:0000256" key="5">
    <source>
        <dbReference type="ARBA" id="ARBA00022989"/>
    </source>
</evidence>
<keyword evidence="4 9" id="KW-0812">Transmembrane</keyword>
<sequence>MQMVREESDEERPLLSCQSEDQGFDSTSTVASVQELAGTRSAWVPILLGQIASLLICLSGITSIVLTQYGIAFPSVQNFSSYFLISIIFTTKLALESKGETEADFAFIVRSRGWKYLLIALADVGGNYLVVRAYQYTSLTSVQLLDCFSIPTVLVLSYFFLESRYGHFHYLGIILSLLGVICLVWADVSSGRTTEGSNPVIGDILCLSGAFLYGVSNVSQEFFVKNFNPTEFLAFIGFFGCLISAAQTFLFEDRSLLEINWTLPACLYLLTFGLTMFFFYTIVAHLMVMSSSVATNLSILSADFYSILAGVFLFHYEFSVLYFLSFILVMGGVGIFSLRPIITGRHRENVQIQAE</sequence>
<comment type="subcellular location">
    <subcellularLocation>
        <location evidence="1">Membrane</location>
        <topology evidence="1">Multi-pass membrane protein</topology>
    </subcellularLocation>
</comment>
<evidence type="ECO:0000313" key="11">
    <source>
        <dbReference type="Proteomes" id="UP000708208"/>
    </source>
</evidence>
<feature type="transmembrane region" description="Helical" evidence="9">
    <location>
        <begin position="141"/>
        <end position="161"/>
    </location>
</feature>
<evidence type="ECO:0008006" key="12">
    <source>
        <dbReference type="Google" id="ProtNLM"/>
    </source>
</evidence>
<feature type="transmembrane region" description="Helical" evidence="9">
    <location>
        <begin position="320"/>
        <end position="338"/>
    </location>
</feature>
<evidence type="ECO:0000256" key="4">
    <source>
        <dbReference type="ARBA" id="ARBA00022692"/>
    </source>
</evidence>